<evidence type="ECO:0000256" key="5">
    <source>
        <dbReference type="SAM" id="Phobius"/>
    </source>
</evidence>
<evidence type="ECO:0000256" key="3">
    <source>
        <dbReference type="ARBA" id="ARBA00022989"/>
    </source>
</evidence>
<dbReference type="Proteomes" id="UP000254799">
    <property type="component" value="Unassembled WGS sequence"/>
</dbReference>
<keyword evidence="7" id="KW-0547">Nucleotide-binding</keyword>
<organism evidence="7 8">
    <name type="scientific">Klebsiella pneumoniae</name>
    <dbReference type="NCBI Taxonomy" id="573"/>
    <lineage>
        <taxon>Bacteria</taxon>
        <taxon>Pseudomonadati</taxon>
        <taxon>Pseudomonadota</taxon>
        <taxon>Gammaproteobacteria</taxon>
        <taxon>Enterobacterales</taxon>
        <taxon>Enterobacteriaceae</taxon>
        <taxon>Klebsiella/Raoultella group</taxon>
        <taxon>Klebsiella</taxon>
        <taxon>Klebsiella pneumoniae complex</taxon>
    </lineage>
</organism>
<keyword evidence="2 5" id="KW-0812">Transmembrane</keyword>
<sequence>MLRRPFPASNDRTQESLTSIRMIKAFGLEDRQSAQFAADAADTGAKNMRVARIDARFDPTIYIAIGAANLLAIAAAAGW</sequence>
<comment type="subcellular location">
    <subcellularLocation>
        <location evidence="1">Cell membrane</location>
        <topology evidence="1">Multi-pass membrane protein</topology>
    </subcellularLocation>
</comment>
<keyword evidence="7" id="KW-0067">ATP-binding</keyword>
<evidence type="ECO:0000256" key="4">
    <source>
        <dbReference type="ARBA" id="ARBA00023136"/>
    </source>
</evidence>
<evidence type="ECO:0000313" key="8">
    <source>
        <dbReference type="Proteomes" id="UP000254799"/>
    </source>
</evidence>
<feature type="transmembrane region" description="Helical" evidence="5">
    <location>
        <begin position="59"/>
        <end position="78"/>
    </location>
</feature>
<dbReference type="EC" id="3.6.3.-" evidence="7"/>
<dbReference type="InterPro" id="IPR036640">
    <property type="entry name" value="ABC1_TM_sf"/>
</dbReference>
<dbReference type="PROSITE" id="PS50929">
    <property type="entry name" value="ABC_TM1F"/>
    <property type="match status" value="1"/>
</dbReference>
<protein>
    <submittedName>
        <fullName evidence="7">ABC transporter ATP-binding protein</fullName>
        <ecNumber evidence="7">3.6.3.-</ecNumber>
    </submittedName>
</protein>
<name>A0A377WIB7_KLEPN</name>
<dbReference type="GO" id="GO:0005886">
    <property type="term" value="C:plasma membrane"/>
    <property type="evidence" value="ECO:0007669"/>
    <property type="project" value="UniProtKB-SubCell"/>
</dbReference>
<proteinExistence type="predicted"/>
<dbReference type="GO" id="GO:0016787">
    <property type="term" value="F:hydrolase activity"/>
    <property type="evidence" value="ECO:0007669"/>
    <property type="project" value="UniProtKB-KW"/>
</dbReference>
<dbReference type="AlphaFoldDB" id="A0A377WIB7"/>
<dbReference type="EMBL" id="UGLC01000002">
    <property type="protein sequence ID" value="STT52938.1"/>
    <property type="molecule type" value="Genomic_DNA"/>
</dbReference>
<evidence type="ECO:0000313" key="7">
    <source>
        <dbReference type="EMBL" id="STT52938.1"/>
    </source>
</evidence>
<dbReference type="GO" id="GO:0140359">
    <property type="term" value="F:ABC-type transporter activity"/>
    <property type="evidence" value="ECO:0007669"/>
    <property type="project" value="InterPro"/>
</dbReference>
<reference evidence="7 8" key="1">
    <citation type="submission" date="2018-06" db="EMBL/GenBank/DDBJ databases">
        <authorList>
            <consortium name="Pathogen Informatics"/>
            <person name="Doyle S."/>
        </authorList>
    </citation>
    <scope>NUCLEOTIDE SEQUENCE [LARGE SCALE GENOMIC DNA]</scope>
    <source>
        <strain evidence="7 8">NCTC8849</strain>
    </source>
</reference>
<dbReference type="InterPro" id="IPR011527">
    <property type="entry name" value="ABC1_TM_dom"/>
</dbReference>
<feature type="domain" description="ABC transmembrane type-1" evidence="6">
    <location>
        <begin position="10"/>
        <end position="79"/>
    </location>
</feature>
<evidence type="ECO:0000256" key="1">
    <source>
        <dbReference type="ARBA" id="ARBA00004651"/>
    </source>
</evidence>
<keyword evidence="7" id="KW-0378">Hydrolase</keyword>
<evidence type="ECO:0000259" key="6">
    <source>
        <dbReference type="PROSITE" id="PS50929"/>
    </source>
</evidence>
<dbReference type="Gene3D" id="1.20.1560.10">
    <property type="entry name" value="ABC transporter type 1, transmembrane domain"/>
    <property type="match status" value="1"/>
</dbReference>
<evidence type="ECO:0000256" key="2">
    <source>
        <dbReference type="ARBA" id="ARBA00022692"/>
    </source>
</evidence>
<gene>
    <name evidence="7" type="primary">yheI_2</name>
    <name evidence="7" type="ORF">NCTC8849_01487</name>
</gene>
<accession>A0A377WIB7</accession>
<dbReference type="GO" id="GO:0005524">
    <property type="term" value="F:ATP binding"/>
    <property type="evidence" value="ECO:0007669"/>
    <property type="project" value="UniProtKB-KW"/>
</dbReference>
<dbReference type="SUPFAM" id="SSF90123">
    <property type="entry name" value="ABC transporter transmembrane region"/>
    <property type="match status" value="1"/>
</dbReference>
<keyword evidence="3 5" id="KW-1133">Transmembrane helix</keyword>
<keyword evidence="4 5" id="KW-0472">Membrane</keyword>